<evidence type="ECO:0000313" key="1">
    <source>
        <dbReference type="EMBL" id="EFU74035.1"/>
    </source>
</evidence>
<dbReference type="eggNOG" id="COG2384">
    <property type="taxonomic scope" value="Bacteria"/>
</dbReference>
<dbReference type="AlphaFoldDB" id="E6LFS3"/>
<evidence type="ECO:0000313" key="2">
    <source>
        <dbReference type="Proteomes" id="UP000010296"/>
    </source>
</evidence>
<dbReference type="Pfam" id="PF12847">
    <property type="entry name" value="Methyltransf_18"/>
    <property type="match status" value="1"/>
</dbReference>
<comment type="caution">
    <text evidence="1">The sequence shown here is derived from an EMBL/GenBank/DDBJ whole genome shotgun (WGS) entry which is preliminary data.</text>
</comment>
<dbReference type="Gene3D" id="3.40.50.150">
    <property type="entry name" value="Vaccinia Virus protein VP39"/>
    <property type="match status" value="1"/>
</dbReference>
<protein>
    <submittedName>
        <fullName evidence="1">Uncharacterized protein</fullName>
    </submittedName>
</protein>
<dbReference type="STRING" id="888064.HMPREF9088_1213"/>
<dbReference type="InterPro" id="IPR029063">
    <property type="entry name" value="SAM-dependent_MTases_sf"/>
</dbReference>
<sequence>MNEHLLSKRLACVGSYVPNQARIADIGSDHAYLPVYLMLNEKISYAIAGEVVPGPYQSAKKSSTTPRAC</sequence>
<accession>E6LFS3</accession>
<proteinExistence type="predicted"/>
<keyword evidence="2" id="KW-1185">Reference proteome</keyword>
<dbReference type="PANTHER" id="PTHR38451:SF1">
    <property type="entry name" value="TRNA (ADENINE(22)-N(1))-METHYLTRANSFERASE"/>
    <property type="match status" value="1"/>
</dbReference>
<dbReference type="PANTHER" id="PTHR38451">
    <property type="entry name" value="TRNA (ADENINE(22)-N(1))-METHYLTRANSFERASE"/>
    <property type="match status" value="1"/>
</dbReference>
<dbReference type="Proteomes" id="UP000010296">
    <property type="component" value="Unassembled WGS sequence"/>
</dbReference>
<reference evidence="1 2" key="1">
    <citation type="submission" date="2010-12" db="EMBL/GenBank/DDBJ databases">
        <authorList>
            <person name="Muzny D."/>
            <person name="Qin X."/>
            <person name="Deng J."/>
            <person name="Jiang H."/>
            <person name="Liu Y."/>
            <person name="Qu J."/>
            <person name="Song X.-Z."/>
            <person name="Zhang L."/>
            <person name="Thornton R."/>
            <person name="Coyle M."/>
            <person name="Francisco L."/>
            <person name="Jackson L."/>
            <person name="Javaid M."/>
            <person name="Korchina V."/>
            <person name="Kovar C."/>
            <person name="Mata R."/>
            <person name="Mathew T."/>
            <person name="Ngo R."/>
            <person name="Nguyen L."/>
            <person name="Nguyen N."/>
            <person name="Okwuonu G."/>
            <person name="Ongeri F."/>
            <person name="Pham C."/>
            <person name="Simmons D."/>
            <person name="Wilczek-Boney K."/>
            <person name="Hale W."/>
            <person name="Jakkamsetti A."/>
            <person name="Pham P."/>
            <person name="Ruth R."/>
            <person name="San Lucas F."/>
            <person name="Warren J."/>
            <person name="Zhang J."/>
            <person name="Zhao Z."/>
            <person name="Zhou C."/>
            <person name="Zhu D."/>
            <person name="Lee S."/>
            <person name="Bess C."/>
            <person name="Blankenburg K."/>
            <person name="Forbes L."/>
            <person name="Fu Q."/>
            <person name="Gubbala S."/>
            <person name="Hirani K."/>
            <person name="Jayaseelan J.C."/>
            <person name="Lara F."/>
            <person name="Munidasa M."/>
            <person name="Palculict T."/>
            <person name="Patil S."/>
            <person name="Pu L.-L."/>
            <person name="Saada N."/>
            <person name="Tang L."/>
            <person name="Weissenberger G."/>
            <person name="Zhu Y."/>
            <person name="Hemphill L."/>
            <person name="Shang Y."/>
            <person name="Youmans B."/>
            <person name="Ayvaz T."/>
            <person name="Ross M."/>
            <person name="Santibanez J."/>
            <person name="Aqrawi P."/>
            <person name="Gross S."/>
            <person name="Joshi V."/>
            <person name="Fowler G."/>
            <person name="Nazareth L."/>
            <person name="Reid J."/>
            <person name="Worley K."/>
            <person name="Petrosino J."/>
            <person name="Highlander S."/>
            <person name="Gibbs R."/>
        </authorList>
    </citation>
    <scope>NUCLEOTIDE SEQUENCE [LARGE SCALE GENOMIC DNA]</scope>
    <source>
        <strain evidence="2">DSM 15952 / CCUG 50447 / LMG 22039 / TP 1.5</strain>
    </source>
</reference>
<gene>
    <name evidence="1" type="ORF">HMPREF9088_1213</name>
</gene>
<name>E6LFS3_ENTI1</name>
<dbReference type="HOGENOM" id="CLU_2769477_0_0_9"/>
<organism evidence="1 2">
    <name type="scientific">Enterococcus italicus (strain DSM 15952 / CCUG 50447 / LMG 22039 / TP 1.5)</name>
    <dbReference type="NCBI Taxonomy" id="888064"/>
    <lineage>
        <taxon>Bacteria</taxon>
        <taxon>Bacillati</taxon>
        <taxon>Bacillota</taxon>
        <taxon>Bacilli</taxon>
        <taxon>Lactobacillales</taxon>
        <taxon>Enterococcaceae</taxon>
        <taxon>Enterococcus</taxon>
    </lineage>
</organism>
<dbReference type="EMBL" id="AEPV01000041">
    <property type="protein sequence ID" value="EFU74035.1"/>
    <property type="molecule type" value="Genomic_DNA"/>
</dbReference>